<dbReference type="Gramene" id="HORVU.MOREX.r2.7HG0595890.1">
    <property type="protein sequence ID" value="HORVU.MOREX.r2.7HG0595890.1"/>
    <property type="gene ID" value="HORVU.MOREX.r2.7HG0595890"/>
</dbReference>
<evidence type="ECO:0000256" key="1">
    <source>
        <dbReference type="SAM" id="Coils"/>
    </source>
</evidence>
<protein>
    <submittedName>
        <fullName evidence="3">Uncharacterized protein</fullName>
    </submittedName>
</protein>
<dbReference type="PANTHER" id="PTHR33499">
    <property type="entry name" value="OS12G0282400 PROTEIN-RELATED"/>
    <property type="match status" value="1"/>
</dbReference>
<dbReference type="SMR" id="A0A8I7BEZ6"/>
<proteinExistence type="predicted"/>
<organism evidence="3 4">
    <name type="scientific">Hordeum vulgare subsp. vulgare</name>
    <name type="common">Domesticated barley</name>
    <dbReference type="NCBI Taxonomy" id="112509"/>
    <lineage>
        <taxon>Eukaryota</taxon>
        <taxon>Viridiplantae</taxon>
        <taxon>Streptophyta</taxon>
        <taxon>Embryophyta</taxon>
        <taxon>Tracheophyta</taxon>
        <taxon>Spermatophyta</taxon>
        <taxon>Magnoliopsida</taxon>
        <taxon>Liliopsida</taxon>
        <taxon>Poales</taxon>
        <taxon>Poaceae</taxon>
        <taxon>BOP clade</taxon>
        <taxon>Pooideae</taxon>
        <taxon>Triticodae</taxon>
        <taxon>Triticeae</taxon>
        <taxon>Hordeinae</taxon>
        <taxon>Hordeum</taxon>
    </lineage>
</organism>
<reference evidence="3" key="2">
    <citation type="submission" date="2020-10" db="EMBL/GenBank/DDBJ databases">
        <authorList>
            <person name="Scholz U."/>
            <person name="Mascher M."/>
            <person name="Fiebig A."/>
        </authorList>
    </citation>
    <scope>NUCLEOTIDE SEQUENCE [LARGE SCALE GENOMIC DNA]</scope>
    <source>
        <strain evidence="3">cv. Morex</strain>
    </source>
</reference>
<evidence type="ECO:0000313" key="3">
    <source>
        <dbReference type="EnsemblPlants" id="HORVU.MOREX.r3.7HG0718510.1"/>
    </source>
</evidence>
<keyword evidence="4" id="KW-1185">Reference proteome</keyword>
<sequence>MCALDEWPSHARRNRAQLQDEAGGQKKKGRGVLKGFKASKKRFANGSAKLNIAFSETLGGTVGMNYRSFKDDVVVIMKRKLPLIGDRWDVEDTPDTEEKVLKMVKERYRGRSTLSSTYKAYKTDTARLANLPENLQPEEWEWMIEYFGNDSKFKERCQKNTDNRKKQKTEHRIGSKSYSQVSFEKRNPETGEEPDCITLWELTHTKNGIWSNTESLDVYDKACEDVKNKETETQGPLSDEQRHNIFQTTYKGTLQCKSSQPRGYRYKAKLSTGSERIRIQIEEQARATAAFQQRSFELSHQVNDLQDQLQVERANTQEIINLECAEREQLEGKLKQERAERERLLEAERTSRLKFEKKNMMAKFAEFSKQMGTQQVFTNRIDKENSNPNFQKTLLQRHSPNKAAGARPTVISSNALIHASTRNSRMFKAIDPNN</sequence>
<dbReference type="PANTHER" id="PTHR33499:SF43">
    <property type="entry name" value="TRANSPOSASE, PTTA_EN_SPM, PLANT"/>
    <property type="match status" value="1"/>
</dbReference>
<reference evidence="4" key="1">
    <citation type="journal article" date="2012" name="Nature">
        <title>A physical, genetic and functional sequence assembly of the barley genome.</title>
        <authorList>
            <consortium name="The International Barley Genome Sequencing Consortium"/>
            <person name="Mayer K.F."/>
            <person name="Waugh R."/>
            <person name="Brown J.W."/>
            <person name="Schulman A."/>
            <person name="Langridge P."/>
            <person name="Platzer M."/>
            <person name="Fincher G.B."/>
            <person name="Muehlbauer G.J."/>
            <person name="Sato K."/>
            <person name="Close T.J."/>
            <person name="Wise R.P."/>
            <person name="Stein N."/>
        </authorList>
    </citation>
    <scope>NUCLEOTIDE SEQUENCE [LARGE SCALE GENOMIC DNA]</scope>
    <source>
        <strain evidence="4">cv. Morex</strain>
    </source>
</reference>
<dbReference type="Gramene" id="HORVU.MOREX.r3.7HG0718510.1">
    <property type="protein sequence ID" value="HORVU.MOREX.r3.7HG0718510.1"/>
    <property type="gene ID" value="HORVU.MOREX.r3.7HG0718510"/>
</dbReference>
<keyword evidence="1" id="KW-0175">Coiled coil</keyword>
<dbReference type="EnsemblPlants" id="HORVU.MOREX.r3.7HG0718510.1">
    <property type="protein sequence ID" value="HORVU.MOREX.r3.7HG0718510.1"/>
    <property type="gene ID" value="HORVU.MOREX.r3.7HG0718510"/>
</dbReference>
<feature type="coiled-coil region" evidence="1">
    <location>
        <begin position="320"/>
        <end position="347"/>
    </location>
</feature>
<accession>A0A8I7BEZ6</accession>
<dbReference type="Proteomes" id="UP000011116">
    <property type="component" value="Chromosome 7H"/>
</dbReference>
<evidence type="ECO:0000313" key="4">
    <source>
        <dbReference type="Proteomes" id="UP000011116"/>
    </source>
</evidence>
<evidence type="ECO:0000256" key="2">
    <source>
        <dbReference type="SAM" id="MobiDB-lite"/>
    </source>
</evidence>
<name>A0A8I7BEZ6_HORVV</name>
<feature type="region of interest" description="Disordered" evidence="2">
    <location>
        <begin position="159"/>
        <end position="191"/>
    </location>
</feature>
<dbReference type="InterPro" id="IPR004252">
    <property type="entry name" value="Probable_transposase_24"/>
</dbReference>
<dbReference type="AlphaFoldDB" id="A0A8I7BEZ6"/>
<dbReference type="Pfam" id="PF03004">
    <property type="entry name" value="Transposase_24"/>
    <property type="match status" value="1"/>
</dbReference>
<reference evidence="3" key="3">
    <citation type="submission" date="2022-01" db="UniProtKB">
        <authorList>
            <consortium name="EnsemblPlants"/>
        </authorList>
    </citation>
    <scope>IDENTIFICATION</scope>
    <source>
        <strain evidence="3">subsp. vulgare</strain>
    </source>
</reference>